<keyword evidence="4" id="KW-1185">Reference proteome</keyword>
<evidence type="ECO:0008006" key="5">
    <source>
        <dbReference type="Google" id="ProtNLM"/>
    </source>
</evidence>
<keyword evidence="2" id="KW-0732">Signal</keyword>
<dbReference type="PROSITE" id="PS51257">
    <property type="entry name" value="PROKAR_LIPOPROTEIN"/>
    <property type="match status" value="1"/>
</dbReference>
<evidence type="ECO:0000313" key="3">
    <source>
        <dbReference type="EMBL" id="ATY33655.1"/>
    </source>
</evidence>
<dbReference type="RefSeq" id="WP_100283454.1">
    <property type="nucleotide sequence ID" value="NZ_CP024923.1"/>
</dbReference>
<evidence type="ECO:0000313" key="4">
    <source>
        <dbReference type="Proteomes" id="UP000229081"/>
    </source>
</evidence>
<evidence type="ECO:0000256" key="1">
    <source>
        <dbReference type="SAM" id="MobiDB-lite"/>
    </source>
</evidence>
<accession>A0A2K8MIF5</accession>
<feature type="compositionally biased region" description="Basic and acidic residues" evidence="1">
    <location>
        <begin position="48"/>
        <end position="79"/>
    </location>
</feature>
<dbReference type="KEGG" id="sphc:CVN68_18210"/>
<reference evidence="3 4" key="1">
    <citation type="submission" date="2017-11" db="EMBL/GenBank/DDBJ databases">
        <title>Complete genome sequence of Sphingomonas sp. Strain Cra20, a psychrotolerant potential plant growth promoting rhizobacteria.</title>
        <authorList>
            <person name="Luo Y."/>
        </authorList>
    </citation>
    <scope>NUCLEOTIDE SEQUENCE [LARGE SCALE GENOMIC DNA]</scope>
    <source>
        <strain evidence="3 4">Cra20</strain>
    </source>
</reference>
<name>A0A2K8MIF5_9SPHN</name>
<gene>
    <name evidence="3" type="ORF">CVN68_18210</name>
</gene>
<protein>
    <recommendedName>
        <fullName evidence="5">Lipoprotein</fullName>
    </recommendedName>
</protein>
<proteinExistence type="predicted"/>
<organism evidence="3 4">
    <name type="scientific">Sphingomonas psychrotolerans</name>
    <dbReference type="NCBI Taxonomy" id="1327635"/>
    <lineage>
        <taxon>Bacteria</taxon>
        <taxon>Pseudomonadati</taxon>
        <taxon>Pseudomonadota</taxon>
        <taxon>Alphaproteobacteria</taxon>
        <taxon>Sphingomonadales</taxon>
        <taxon>Sphingomonadaceae</taxon>
        <taxon>Sphingomonas</taxon>
    </lineage>
</organism>
<feature type="signal peptide" evidence="2">
    <location>
        <begin position="1"/>
        <end position="21"/>
    </location>
</feature>
<feature type="region of interest" description="Disordered" evidence="1">
    <location>
        <begin position="40"/>
        <end position="94"/>
    </location>
</feature>
<dbReference type="EMBL" id="CP024923">
    <property type="protein sequence ID" value="ATY33655.1"/>
    <property type="molecule type" value="Genomic_DNA"/>
</dbReference>
<sequence length="94" mass="10615">MRKLLLPIVIALPLLSGGCIAKTAWDVATLPVKAGSQAVDWTTTSQEESDRNYGKKMREKEAKEGKERRKREKECKKNPDNCQSYDGYRASDPE</sequence>
<evidence type="ECO:0000256" key="2">
    <source>
        <dbReference type="SAM" id="SignalP"/>
    </source>
</evidence>
<dbReference type="AlphaFoldDB" id="A0A2K8MIF5"/>
<feature type="chain" id="PRO_5014668663" description="Lipoprotein" evidence="2">
    <location>
        <begin position="22"/>
        <end position="94"/>
    </location>
</feature>
<dbReference type="Proteomes" id="UP000229081">
    <property type="component" value="Chromosome"/>
</dbReference>
<dbReference type="OrthoDB" id="7428913at2"/>